<dbReference type="GO" id="GO:0004519">
    <property type="term" value="F:endonuclease activity"/>
    <property type="evidence" value="ECO:0007669"/>
    <property type="project" value="InterPro"/>
</dbReference>
<dbReference type="AlphaFoldDB" id="A0A5C5UXF8"/>
<gene>
    <name evidence="3" type="ORF">Enr8_48010</name>
</gene>
<accession>A0A5C5UXF8</accession>
<dbReference type="PANTHER" id="PTHR41287:SF1">
    <property type="entry name" value="PROTEIN YMFN"/>
    <property type="match status" value="1"/>
</dbReference>
<dbReference type="EMBL" id="SJPF01000006">
    <property type="protein sequence ID" value="TWT30142.1"/>
    <property type="molecule type" value="Genomic_DNA"/>
</dbReference>
<dbReference type="Gene3D" id="3.40.50.300">
    <property type="entry name" value="P-loop containing nucleotide triphosphate hydrolases"/>
    <property type="match status" value="1"/>
</dbReference>
<dbReference type="Pfam" id="PF03354">
    <property type="entry name" value="TerL_ATPase"/>
    <property type="match status" value="1"/>
</dbReference>
<keyword evidence="4" id="KW-1185">Reference proteome</keyword>
<dbReference type="PANTHER" id="PTHR41287">
    <property type="match status" value="1"/>
</dbReference>
<dbReference type="Gene3D" id="3.30.420.240">
    <property type="match status" value="1"/>
</dbReference>
<dbReference type="Proteomes" id="UP000318878">
    <property type="component" value="Unassembled WGS sequence"/>
</dbReference>
<evidence type="ECO:0000313" key="4">
    <source>
        <dbReference type="Proteomes" id="UP000318878"/>
    </source>
</evidence>
<evidence type="ECO:0000259" key="1">
    <source>
        <dbReference type="Pfam" id="PF03354"/>
    </source>
</evidence>
<dbReference type="InterPro" id="IPR046461">
    <property type="entry name" value="TerL_ATPase"/>
</dbReference>
<protein>
    <submittedName>
        <fullName evidence="3">Phage Terminase</fullName>
    </submittedName>
</protein>
<dbReference type="Pfam" id="PF20441">
    <property type="entry name" value="TerL_nuclease"/>
    <property type="match status" value="1"/>
</dbReference>
<dbReference type="InterPro" id="IPR027417">
    <property type="entry name" value="P-loop_NTPase"/>
</dbReference>
<dbReference type="InterPro" id="IPR005021">
    <property type="entry name" value="Terminase_largesu-like"/>
</dbReference>
<organism evidence="3 4">
    <name type="scientific">Blastopirellula retiformator</name>
    <dbReference type="NCBI Taxonomy" id="2527970"/>
    <lineage>
        <taxon>Bacteria</taxon>
        <taxon>Pseudomonadati</taxon>
        <taxon>Planctomycetota</taxon>
        <taxon>Planctomycetia</taxon>
        <taxon>Pirellulales</taxon>
        <taxon>Pirellulaceae</taxon>
        <taxon>Blastopirellula</taxon>
    </lineage>
</organism>
<reference evidence="3 4" key="1">
    <citation type="submission" date="2019-02" db="EMBL/GenBank/DDBJ databases">
        <title>Deep-cultivation of Planctomycetes and their phenomic and genomic characterization uncovers novel biology.</title>
        <authorList>
            <person name="Wiegand S."/>
            <person name="Jogler M."/>
            <person name="Boedeker C."/>
            <person name="Pinto D."/>
            <person name="Vollmers J."/>
            <person name="Rivas-Marin E."/>
            <person name="Kohn T."/>
            <person name="Peeters S.H."/>
            <person name="Heuer A."/>
            <person name="Rast P."/>
            <person name="Oberbeckmann S."/>
            <person name="Bunk B."/>
            <person name="Jeske O."/>
            <person name="Meyerdierks A."/>
            <person name="Storesund J.E."/>
            <person name="Kallscheuer N."/>
            <person name="Luecker S."/>
            <person name="Lage O.M."/>
            <person name="Pohl T."/>
            <person name="Merkel B.J."/>
            <person name="Hornburger P."/>
            <person name="Mueller R.-W."/>
            <person name="Bruemmer F."/>
            <person name="Labrenz M."/>
            <person name="Spormann A.M."/>
            <person name="Op Den Camp H."/>
            <person name="Overmann J."/>
            <person name="Amann R."/>
            <person name="Jetten M.S.M."/>
            <person name="Mascher T."/>
            <person name="Medema M.H."/>
            <person name="Devos D.P."/>
            <person name="Kaster A.-K."/>
            <person name="Ovreas L."/>
            <person name="Rohde M."/>
            <person name="Galperin M.Y."/>
            <person name="Jogler C."/>
        </authorList>
    </citation>
    <scope>NUCLEOTIDE SEQUENCE [LARGE SCALE GENOMIC DNA]</scope>
    <source>
        <strain evidence="3 4">Enr8</strain>
    </source>
</reference>
<dbReference type="RefSeq" id="WP_222434931.1">
    <property type="nucleotide sequence ID" value="NZ_SJPF01000006.1"/>
</dbReference>
<comment type="caution">
    <text evidence="3">The sequence shown here is derived from an EMBL/GenBank/DDBJ whole genome shotgun (WGS) entry which is preliminary data.</text>
</comment>
<sequence>MTIPVPQEWIRSSNDERAVDNGCWFDESSAERVREFFLRFLKHSKGQWAGKSFELLEWQWQDVVAPLFGWKRADGTRRFRRGYIEVPKKNGKSTLFAGLSLYLLTCDGEPGAEIYSAAADRDQASIVFNEAANMVDYSPHLASRLKVVRSTKRIVDHRSRSVYRALSAEVPTKEGLNAHAVLMDELHAQKSRELWDTLRYAGASRRQPLMLAITTAGYDRLSICWEQHEYARQVLEGTVEDTAFFPYVSAAEMEDDWTKPEVWSRANPSFGITIDAEQFAEDCREAQESPAKENSFRRYRLNQWTQQESRWLNLEKWDACGDALAELEGQLCFAGLDLSSTTDISALVLVFPGNEQYDVLPFFWVPEDGARRREKRDHAPYIPWIQQRYIDASPGEVIDYERIRARINELGQRFKIEQIAIDRWNATQLATQLDDDGFEIISFGQGYASMSAPTKKLEELVLARKLRHAGNPVLRWMAGNVAIEQDAADNWKPSKKKSQERIDGIVALVMATDLATRHIERYCIYDEPGGLFL</sequence>
<feature type="domain" description="Terminase large subunit-like endonuclease" evidence="2">
    <location>
        <begin position="239"/>
        <end position="515"/>
    </location>
</feature>
<name>A0A5C5UXF8_9BACT</name>
<evidence type="ECO:0000259" key="2">
    <source>
        <dbReference type="Pfam" id="PF20441"/>
    </source>
</evidence>
<proteinExistence type="predicted"/>
<evidence type="ECO:0000313" key="3">
    <source>
        <dbReference type="EMBL" id="TWT30142.1"/>
    </source>
</evidence>
<feature type="domain" description="Terminase large subunit-like ATPase" evidence="1">
    <location>
        <begin position="62"/>
        <end position="232"/>
    </location>
</feature>
<dbReference type="InterPro" id="IPR046462">
    <property type="entry name" value="TerL_nuclease"/>
</dbReference>